<dbReference type="RefSeq" id="XP_002681847.1">
    <property type="nucleotide sequence ID" value="XM_002681801.1"/>
</dbReference>
<sequence>MIILIYYYLSTAISCNWMNCEVREFCQFMDYAEERIIPQFFRCANHIYQEVRKGAEVEPFECGIDNLENWQKVVLHFIVKVHAEVLKCRKPISHVGFTEFPPCFLLLTVSNYFLERKNQLLKENPESYLSGANSWLLTDLFYYWNQFIEYITTPTEDDYELKAKNYYKNQAFGLLLARYFIFCLYNFAEASSTKKKTNVTKKLFTLLGKLFHLSINFAKCILDMMENDLAQIKNTKDDSTIISENLFPRIRNNYGKTVWVIKHKILRMISNILNYDCKQDPSAFKNKSYVAALFKDFIFDTLQQQSELESGDLLAKRSIITALDSISLIDLSSIETQNVKNQVSAIIQICKKLLSSENRDIRLVTKKALGLFFSKTNYYSDDLLDCIIKSHELSSNDITDYCALLKGITNSLNISKSEISESILEGLKFKINNLFETVCVNETMEYLTVENEEEKTNLHKKNINQCLLLIGNAFQLINDNVLCEKLLSYIKEKTEEMSSYSIQELFNSMIVPLTVVLIEICRWIERKALLEAFNKHSYSFLANLIRILIKIGDPFAYTQYHSLFTLLGTLSEIGILHTHLSMDMLTNNSINEGGKKDFIYDYILPIIIKEIADMEDFEDDMLWIPNIIVDKMSQAFWACNRIIRNDVALNGGERSLVILNESINAMFETIECFTNFKQGSTHIDKLDELYVNAFSTCLIDRRNMAELAPKLVQHLQILYRVSINQKLEMEILEIVEYLIDNQIISPWVNEILWVEELYVNGTSSIEEALLNRVKRKIGIFAEDHQQTF</sequence>
<dbReference type="Proteomes" id="UP000006671">
    <property type="component" value="Unassembled WGS sequence"/>
</dbReference>
<evidence type="ECO:0000313" key="1">
    <source>
        <dbReference type="EMBL" id="EFC49103.1"/>
    </source>
</evidence>
<reference evidence="1 2" key="1">
    <citation type="journal article" date="2010" name="Cell">
        <title>The genome of Naegleria gruberi illuminates early eukaryotic versatility.</title>
        <authorList>
            <person name="Fritz-Laylin L.K."/>
            <person name="Prochnik S.E."/>
            <person name="Ginger M.L."/>
            <person name="Dacks J.B."/>
            <person name="Carpenter M.L."/>
            <person name="Field M.C."/>
            <person name="Kuo A."/>
            <person name="Paredez A."/>
            <person name="Chapman J."/>
            <person name="Pham J."/>
            <person name="Shu S."/>
            <person name="Neupane R."/>
            <person name="Cipriano M."/>
            <person name="Mancuso J."/>
            <person name="Tu H."/>
            <person name="Salamov A."/>
            <person name="Lindquist E."/>
            <person name="Shapiro H."/>
            <person name="Lucas S."/>
            <person name="Grigoriev I.V."/>
            <person name="Cande W.Z."/>
            <person name="Fulton C."/>
            <person name="Rokhsar D.S."/>
            <person name="Dawson S.C."/>
        </authorList>
    </citation>
    <scope>NUCLEOTIDE SEQUENCE [LARGE SCALE GENOMIC DNA]</scope>
    <source>
        <strain evidence="1 2">NEG-M</strain>
    </source>
</reference>
<evidence type="ECO:0000313" key="2">
    <source>
        <dbReference type="Proteomes" id="UP000006671"/>
    </source>
</evidence>
<keyword evidence="2" id="KW-1185">Reference proteome</keyword>
<dbReference type="InParanoid" id="D2V2Q9"/>
<protein>
    <submittedName>
        <fullName evidence="1">Predicted protein</fullName>
    </submittedName>
</protein>
<gene>
    <name evidence="1" type="ORF">NAEGRDRAFT_63085</name>
</gene>
<dbReference type="InterPro" id="IPR016024">
    <property type="entry name" value="ARM-type_fold"/>
</dbReference>
<dbReference type="VEuPathDB" id="AmoebaDB:NAEGRDRAFT_63085"/>
<dbReference type="GeneID" id="8852803"/>
<dbReference type="SUPFAM" id="SSF48371">
    <property type="entry name" value="ARM repeat"/>
    <property type="match status" value="1"/>
</dbReference>
<name>D2V2Q9_NAEGR</name>
<organism evidence="2">
    <name type="scientific">Naegleria gruberi</name>
    <name type="common">Amoeba</name>
    <dbReference type="NCBI Taxonomy" id="5762"/>
    <lineage>
        <taxon>Eukaryota</taxon>
        <taxon>Discoba</taxon>
        <taxon>Heterolobosea</taxon>
        <taxon>Tetramitia</taxon>
        <taxon>Eutetramitia</taxon>
        <taxon>Vahlkampfiidae</taxon>
        <taxon>Naegleria</taxon>
    </lineage>
</organism>
<dbReference type="AlphaFoldDB" id="D2V2Q9"/>
<accession>D2V2Q9</accession>
<dbReference type="KEGG" id="ngr:NAEGRDRAFT_63085"/>
<dbReference type="EMBL" id="GG738849">
    <property type="protein sequence ID" value="EFC49103.1"/>
    <property type="molecule type" value="Genomic_DNA"/>
</dbReference>
<proteinExistence type="predicted"/>